<reference evidence="1 2" key="1">
    <citation type="submission" date="2018-08" db="EMBL/GenBank/DDBJ databases">
        <title>Genome and evolution of the arbuscular mycorrhizal fungus Diversispora epigaea (formerly Glomus versiforme) and its bacterial endosymbionts.</title>
        <authorList>
            <person name="Sun X."/>
            <person name="Fei Z."/>
            <person name="Harrison M."/>
        </authorList>
    </citation>
    <scope>NUCLEOTIDE SEQUENCE [LARGE SCALE GENOMIC DNA]</scope>
    <source>
        <strain evidence="1 2">IT104</strain>
    </source>
</reference>
<dbReference type="EMBL" id="PQFF01000225">
    <property type="protein sequence ID" value="RHZ72256.1"/>
    <property type="molecule type" value="Genomic_DNA"/>
</dbReference>
<dbReference type="AlphaFoldDB" id="A0A397IEQ7"/>
<keyword evidence="2" id="KW-1185">Reference proteome</keyword>
<sequence length="257" mass="30431">MSRTHHNINKRFAITGKHNVLNRIIDAERPYDSISMIFEGETPIQWTCHVRIAFQDLIDGTAICFHCIKLMHINVNLGLKASQFDLMKDHYDYECSRSQSVYDSSRSRTKFGCARVVQRLWRNFREREPSDAQLAWNSLSNDNIPDNKKFLGLTRCKVKNTRTREQFNQWRTKWITMYKQNNSSIPLPPSLVEESWKRLTTRKRNPLTELKACGINLNIENFLQHEIIVYNKKKEHQHQSPTPLENLSYIRNYIEAF</sequence>
<proteinExistence type="predicted"/>
<name>A0A397IEQ7_9GLOM</name>
<dbReference type="Proteomes" id="UP000266861">
    <property type="component" value="Unassembled WGS sequence"/>
</dbReference>
<gene>
    <name evidence="1" type="ORF">Glove_243g12</name>
</gene>
<dbReference type="OrthoDB" id="2403321at2759"/>
<comment type="caution">
    <text evidence="1">The sequence shown here is derived from an EMBL/GenBank/DDBJ whole genome shotgun (WGS) entry which is preliminary data.</text>
</comment>
<protein>
    <submittedName>
        <fullName evidence="1">Uncharacterized protein</fullName>
    </submittedName>
</protein>
<organism evidence="1 2">
    <name type="scientific">Diversispora epigaea</name>
    <dbReference type="NCBI Taxonomy" id="1348612"/>
    <lineage>
        <taxon>Eukaryota</taxon>
        <taxon>Fungi</taxon>
        <taxon>Fungi incertae sedis</taxon>
        <taxon>Mucoromycota</taxon>
        <taxon>Glomeromycotina</taxon>
        <taxon>Glomeromycetes</taxon>
        <taxon>Diversisporales</taxon>
        <taxon>Diversisporaceae</taxon>
        <taxon>Diversispora</taxon>
    </lineage>
</organism>
<evidence type="ECO:0000313" key="1">
    <source>
        <dbReference type="EMBL" id="RHZ72256.1"/>
    </source>
</evidence>
<evidence type="ECO:0000313" key="2">
    <source>
        <dbReference type="Proteomes" id="UP000266861"/>
    </source>
</evidence>
<accession>A0A397IEQ7</accession>